<feature type="chain" id="PRO_5016671710" evidence="1">
    <location>
        <begin position="25"/>
        <end position="435"/>
    </location>
</feature>
<name>A0A367YQI0_9ACTN</name>
<protein>
    <submittedName>
        <fullName evidence="2">Extracellular solute-binding protein</fullName>
    </submittedName>
</protein>
<reference evidence="2 3" key="1">
    <citation type="submission" date="2018-07" db="EMBL/GenBank/DDBJ databases">
        <title>Desertimonas flava gen. nov. sp. nov.</title>
        <authorList>
            <person name="Liu S."/>
        </authorList>
    </citation>
    <scope>NUCLEOTIDE SEQUENCE [LARGE SCALE GENOMIC DNA]</scope>
    <source>
        <strain evidence="2 3">16Sb5-5</strain>
    </source>
</reference>
<comment type="caution">
    <text evidence="2">The sequence shown here is derived from an EMBL/GenBank/DDBJ whole genome shotgun (WGS) entry which is preliminary data.</text>
</comment>
<dbReference type="PANTHER" id="PTHR43649:SF12">
    <property type="entry name" value="DIACETYLCHITOBIOSE BINDING PROTEIN DASA"/>
    <property type="match status" value="1"/>
</dbReference>
<dbReference type="Gene3D" id="3.40.190.10">
    <property type="entry name" value="Periplasmic binding protein-like II"/>
    <property type="match status" value="2"/>
</dbReference>
<gene>
    <name evidence="2" type="ORF">DT076_18080</name>
</gene>
<proteinExistence type="predicted"/>
<dbReference type="SUPFAM" id="SSF53850">
    <property type="entry name" value="Periplasmic binding protein-like II"/>
    <property type="match status" value="1"/>
</dbReference>
<feature type="signal peptide" evidence="1">
    <location>
        <begin position="1"/>
        <end position="24"/>
    </location>
</feature>
<evidence type="ECO:0000256" key="1">
    <source>
        <dbReference type="SAM" id="SignalP"/>
    </source>
</evidence>
<keyword evidence="3" id="KW-1185">Reference proteome</keyword>
<dbReference type="InterPro" id="IPR006059">
    <property type="entry name" value="SBP"/>
</dbReference>
<dbReference type="AlphaFoldDB" id="A0A367YQI0"/>
<keyword evidence="1" id="KW-0732">Signal</keyword>
<evidence type="ECO:0000313" key="2">
    <source>
        <dbReference type="EMBL" id="RCK68094.1"/>
    </source>
</evidence>
<accession>A0A367YQI0</accession>
<dbReference type="EMBL" id="QOUI01000014">
    <property type="protein sequence ID" value="RCK68094.1"/>
    <property type="molecule type" value="Genomic_DNA"/>
</dbReference>
<sequence length="435" mass="47623">MPTSRRALRAAAAATLTLCLTAVAGCTSDTGGDTFTILQYEDPTTAQGQGWARAVEIFQERHPDVTVDFQTTSFDAMRQNARITLAGNDTPDVVEFNKGNADGGQLAAQGLLEPLTEEAEARGWDQLVTGGMQSFARYDENGLAGSGDWYGVPNIGEYVMFYYNEDVFAEAGIEQPPTTLDELEQTMATLQQAGVTPVSSSASTSQGFNQMWLWYSLVSAEADRQQIDDFMFLRQPVDFSAEPWRSATERFVEWTEAGYFGEDLAGLNYEQATVNFLSGQSGMLMWNQGIFDRVRDEADFEWGYFTMPAANLTMGSSGHLWGVPSGADNKDLAYDWIDITLSPEVQNLIGENGGLPLAGDTAAIPDEVTRTYTERFDELVEADALSFYPDYPVPGFLDFIQSNMQAIANGNQTADGYLTALQEFYDEGRAAATGS</sequence>
<dbReference type="InterPro" id="IPR050490">
    <property type="entry name" value="Bact_solute-bd_prot1"/>
</dbReference>
<organism evidence="2 3">
    <name type="scientific">Desertihabitans brevis</name>
    <dbReference type="NCBI Taxonomy" id="2268447"/>
    <lineage>
        <taxon>Bacteria</taxon>
        <taxon>Bacillati</taxon>
        <taxon>Actinomycetota</taxon>
        <taxon>Actinomycetes</taxon>
        <taxon>Propionibacteriales</taxon>
        <taxon>Propionibacteriaceae</taxon>
        <taxon>Desertihabitans</taxon>
    </lineage>
</organism>
<evidence type="ECO:0000313" key="3">
    <source>
        <dbReference type="Proteomes" id="UP000252770"/>
    </source>
</evidence>
<dbReference type="PROSITE" id="PS51257">
    <property type="entry name" value="PROKAR_LIPOPROTEIN"/>
    <property type="match status" value="1"/>
</dbReference>
<dbReference type="PANTHER" id="PTHR43649">
    <property type="entry name" value="ARABINOSE-BINDING PROTEIN-RELATED"/>
    <property type="match status" value="1"/>
</dbReference>
<dbReference type="Proteomes" id="UP000252770">
    <property type="component" value="Unassembled WGS sequence"/>
</dbReference>
<dbReference type="RefSeq" id="WP_114128097.1">
    <property type="nucleotide sequence ID" value="NZ_QOUI01000014.1"/>
</dbReference>
<dbReference type="Pfam" id="PF01547">
    <property type="entry name" value="SBP_bac_1"/>
    <property type="match status" value="1"/>
</dbReference>